<organism evidence="2 3">
    <name type="scientific">Pedobacter flavus</name>
    <dbReference type="NCBI Taxonomy" id="3113906"/>
    <lineage>
        <taxon>Bacteria</taxon>
        <taxon>Pseudomonadati</taxon>
        <taxon>Bacteroidota</taxon>
        <taxon>Sphingobacteriia</taxon>
        <taxon>Sphingobacteriales</taxon>
        <taxon>Sphingobacteriaceae</taxon>
        <taxon>Pedobacter</taxon>
    </lineage>
</organism>
<dbReference type="Pfam" id="PF17319">
    <property type="entry name" value="DUF5362"/>
    <property type="match status" value="1"/>
</dbReference>
<dbReference type="EMBL" id="JAZDQU010000002">
    <property type="protein sequence ID" value="MEE1885225.1"/>
    <property type="molecule type" value="Genomic_DNA"/>
</dbReference>
<evidence type="ECO:0008006" key="4">
    <source>
        <dbReference type="Google" id="ProtNLM"/>
    </source>
</evidence>
<dbReference type="InterPro" id="IPR035287">
    <property type="entry name" value="DUF5362"/>
</dbReference>
<feature type="transmembrane region" description="Helical" evidence="1">
    <location>
        <begin position="128"/>
        <end position="153"/>
    </location>
</feature>
<dbReference type="RefSeq" id="WP_330146125.1">
    <property type="nucleotide sequence ID" value="NZ_JAZDQU010000002.1"/>
</dbReference>
<keyword evidence="3" id="KW-1185">Reference proteome</keyword>
<accession>A0ABU7H1U1</accession>
<proteinExistence type="predicted"/>
<keyword evidence="1" id="KW-0812">Transmembrane</keyword>
<comment type="caution">
    <text evidence="2">The sequence shown here is derived from an EMBL/GenBank/DDBJ whole genome shotgun (WGS) entry which is preliminary data.</text>
</comment>
<reference evidence="2 3" key="1">
    <citation type="submission" date="2024-01" db="EMBL/GenBank/DDBJ databases">
        <title>Pedobacter sp. nov., isolated from oil-contaminated soil.</title>
        <authorList>
            <person name="Le N.T.T."/>
        </authorList>
    </citation>
    <scope>NUCLEOTIDE SEQUENCE [LARGE SCALE GENOMIC DNA]</scope>
    <source>
        <strain evidence="2 3">VNH31</strain>
    </source>
</reference>
<dbReference type="Proteomes" id="UP001337681">
    <property type="component" value="Unassembled WGS sequence"/>
</dbReference>
<keyword evidence="1" id="KW-0472">Membrane</keyword>
<gene>
    <name evidence="2" type="ORF">VRU49_07315</name>
</gene>
<evidence type="ECO:0000313" key="2">
    <source>
        <dbReference type="EMBL" id="MEE1885225.1"/>
    </source>
</evidence>
<keyword evidence="1" id="KW-1133">Transmembrane helix</keyword>
<feature type="transmembrane region" description="Helical" evidence="1">
    <location>
        <begin position="34"/>
        <end position="56"/>
    </location>
</feature>
<sequence>MENNLEENQDVNTESVDLNVTEAMRSYLYDTARWAKFIGICGLVITGFFVLIAFGINSIIGSGTLDGGPYATLGQLGSAALTIIFLFYALVIFFPSFYLYRFSVKTIKGVLYLDSESLTEGLKKLKSYFSFVGILIIIGILLNIMTMVSTLIVGSAMG</sequence>
<name>A0ABU7H1U1_9SPHI</name>
<evidence type="ECO:0000256" key="1">
    <source>
        <dbReference type="SAM" id="Phobius"/>
    </source>
</evidence>
<protein>
    <recommendedName>
        <fullName evidence="4">Glycerophosphoryl diester phosphodiesterase membrane domain-containing protein</fullName>
    </recommendedName>
</protein>
<evidence type="ECO:0000313" key="3">
    <source>
        <dbReference type="Proteomes" id="UP001337681"/>
    </source>
</evidence>
<feature type="transmembrane region" description="Helical" evidence="1">
    <location>
        <begin position="76"/>
        <end position="100"/>
    </location>
</feature>